<evidence type="ECO:0000256" key="3">
    <source>
        <dbReference type="ARBA" id="ARBA00022737"/>
    </source>
</evidence>
<feature type="region of interest" description="Disordered" evidence="5">
    <location>
        <begin position="279"/>
        <end position="299"/>
    </location>
</feature>
<feature type="non-terminal residue" evidence="8">
    <location>
        <position position="299"/>
    </location>
</feature>
<keyword evidence="6" id="KW-0732">Signal</keyword>
<dbReference type="PANTHER" id="PTHR28591:SF1">
    <property type="entry name" value="LATEXIN"/>
    <property type="match status" value="1"/>
</dbReference>
<dbReference type="EMBL" id="JAAWVO010071130">
    <property type="protein sequence ID" value="MBN3324611.1"/>
    <property type="molecule type" value="Genomic_DNA"/>
</dbReference>
<dbReference type="AlphaFoldDB" id="A0A8J7TIV4"/>
<comment type="similarity">
    <text evidence="1 4">Belongs to the protease inhibitor I47 (latexin) family.</text>
</comment>
<name>A0A8J7TIV4_ATRSP</name>
<feature type="domain" description="Cystatin LXN-type" evidence="7">
    <location>
        <begin position="185"/>
        <end position="292"/>
    </location>
</feature>
<keyword evidence="3" id="KW-0677">Repeat</keyword>
<feature type="region of interest" description="Disordered" evidence="5">
    <location>
        <begin position="22"/>
        <end position="55"/>
    </location>
</feature>
<dbReference type="FunFam" id="3.10.450.10:FF:000007">
    <property type="entry name" value="latexin"/>
    <property type="match status" value="1"/>
</dbReference>
<evidence type="ECO:0000256" key="1">
    <source>
        <dbReference type="ARBA" id="ARBA00010083"/>
    </source>
</evidence>
<keyword evidence="9" id="KW-1185">Reference proteome</keyword>
<dbReference type="GO" id="GO:0008191">
    <property type="term" value="F:metalloendopeptidase inhibitor activity"/>
    <property type="evidence" value="ECO:0007669"/>
    <property type="project" value="UniProtKB-UniRule"/>
</dbReference>
<feature type="non-terminal residue" evidence="8">
    <location>
        <position position="1"/>
    </location>
</feature>
<dbReference type="PROSITE" id="PS52033">
    <property type="entry name" value="CYSTATIN_LXN"/>
    <property type="match status" value="2"/>
</dbReference>
<organism evidence="8 9">
    <name type="scientific">Atractosteus spatula</name>
    <name type="common">Alligator gar</name>
    <name type="synonym">Lepisosteus spatula</name>
    <dbReference type="NCBI Taxonomy" id="7917"/>
    <lineage>
        <taxon>Eukaryota</taxon>
        <taxon>Metazoa</taxon>
        <taxon>Chordata</taxon>
        <taxon>Craniata</taxon>
        <taxon>Vertebrata</taxon>
        <taxon>Euteleostomi</taxon>
        <taxon>Actinopterygii</taxon>
        <taxon>Neopterygii</taxon>
        <taxon>Holostei</taxon>
        <taxon>Semionotiformes</taxon>
        <taxon>Lepisosteidae</taxon>
        <taxon>Atractosteus</taxon>
    </lineage>
</organism>
<evidence type="ECO:0000256" key="2">
    <source>
        <dbReference type="ARBA" id="ARBA00022690"/>
    </source>
</evidence>
<evidence type="ECO:0000256" key="6">
    <source>
        <dbReference type="SAM" id="SignalP"/>
    </source>
</evidence>
<keyword evidence="2 4" id="KW-0646">Protease inhibitor</keyword>
<dbReference type="Pfam" id="PF06907">
    <property type="entry name" value="LXN"/>
    <property type="match status" value="1"/>
</dbReference>
<dbReference type="PANTHER" id="PTHR28591">
    <property type="entry name" value="LATEXIN"/>
    <property type="match status" value="1"/>
</dbReference>
<dbReference type="InterPro" id="IPR009684">
    <property type="entry name" value="Latexin"/>
</dbReference>
<dbReference type="GO" id="GO:0005615">
    <property type="term" value="C:extracellular space"/>
    <property type="evidence" value="ECO:0007669"/>
    <property type="project" value="TreeGrafter"/>
</dbReference>
<feature type="signal peptide" evidence="6">
    <location>
        <begin position="1"/>
        <end position="17"/>
    </location>
</feature>
<feature type="domain" description="Cystatin LXN-type" evidence="7">
    <location>
        <begin position="66"/>
        <end position="168"/>
    </location>
</feature>
<gene>
    <name evidence="8" type="primary">Lxn</name>
    <name evidence="8" type="ORF">GTO95_0015972</name>
</gene>
<feature type="chain" id="PRO_5035300707" evidence="6">
    <location>
        <begin position="18"/>
        <end position="299"/>
    </location>
</feature>
<sequence length="299" mass="33450">MRWALCVALGLLPLVCGDPTSGTGQEELQDADPLRFQSGSTSGRAHEVPAETNPLPETTKVNPAMPVEELNPSYYQASRAAKVAEHYLNYHYGSPFRRFIIRQVKRATLEEIPTGAARYHIEFSLEEMVSNTTIGICAAEIVFERTEEQKTPQVQCTCDDLLKINTSEAENSFFHQMKKSSPLVSGQYIPDSYGFTAPEMTPLWHLGGVAASFVMLKESNESTLYNVAQILSLQQQASLTQGESLVFDYEVLLHEFISQEMIQWHMKVKWSPTEGVKVTQSNLQPKHHSPTTENPVINS</sequence>
<comment type="caution">
    <text evidence="8">The sequence shown here is derived from an EMBL/GenBank/DDBJ whole genome shotgun (WGS) entry which is preliminary data.</text>
</comment>
<evidence type="ECO:0000313" key="8">
    <source>
        <dbReference type="EMBL" id="MBN3324611.1"/>
    </source>
</evidence>
<dbReference type="Gene3D" id="3.10.450.10">
    <property type="match status" value="2"/>
</dbReference>
<dbReference type="SUPFAM" id="SSF54403">
    <property type="entry name" value="Cystatin/monellin"/>
    <property type="match status" value="2"/>
</dbReference>
<accession>A0A8J7TIV4</accession>
<evidence type="ECO:0000256" key="5">
    <source>
        <dbReference type="SAM" id="MobiDB-lite"/>
    </source>
</evidence>
<dbReference type="Proteomes" id="UP000736164">
    <property type="component" value="Unassembled WGS sequence"/>
</dbReference>
<protein>
    <submittedName>
        <fullName evidence="8">LXN protein</fullName>
    </submittedName>
</protein>
<dbReference type="InterPro" id="IPR049897">
    <property type="entry name" value="CYSTATIN_LXN"/>
</dbReference>
<evidence type="ECO:0000259" key="7">
    <source>
        <dbReference type="PROSITE" id="PS52033"/>
    </source>
</evidence>
<reference evidence="8" key="1">
    <citation type="journal article" date="2021" name="Cell">
        <title>Tracing the genetic footprints of vertebrate landing in non-teleost ray-finned fishes.</title>
        <authorList>
            <person name="Bi X."/>
            <person name="Wang K."/>
            <person name="Yang L."/>
            <person name="Pan H."/>
            <person name="Jiang H."/>
            <person name="Wei Q."/>
            <person name="Fang M."/>
            <person name="Yu H."/>
            <person name="Zhu C."/>
            <person name="Cai Y."/>
            <person name="He Y."/>
            <person name="Gan X."/>
            <person name="Zeng H."/>
            <person name="Yu D."/>
            <person name="Zhu Y."/>
            <person name="Jiang H."/>
            <person name="Qiu Q."/>
            <person name="Yang H."/>
            <person name="Zhang Y.E."/>
            <person name="Wang W."/>
            <person name="Zhu M."/>
            <person name="He S."/>
            <person name="Zhang G."/>
        </authorList>
    </citation>
    <scope>NUCLEOTIDE SEQUENCE</scope>
    <source>
        <strain evidence="8">Allg_001</strain>
    </source>
</reference>
<dbReference type="InterPro" id="IPR046350">
    <property type="entry name" value="Cystatin_sf"/>
</dbReference>
<evidence type="ECO:0000256" key="4">
    <source>
        <dbReference type="PROSITE-ProRule" id="PRU01377"/>
    </source>
</evidence>
<evidence type="ECO:0000313" key="9">
    <source>
        <dbReference type="Proteomes" id="UP000736164"/>
    </source>
</evidence>
<proteinExistence type="inferred from homology"/>